<dbReference type="AlphaFoldDB" id="A0A838XUN8"/>
<proteinExistence type="predicted"/>
<name>A0A838XUN8_9HYPH</name>
<sequence length="99" mass="10094">MTLAESLPVLFGLAGLVNPFTLLIGAALGWYADARVKLIVAGFAAAALSVLLDAALNLSGMSPVGGYEGGPLAVFPFRFVGGGLAAALTYGLRGKSRRR</sequence>
<feature type="transmembrane region" description="Helical" evidence="1">
    <location>
        <begin position="6"/>
        <end position="31"/>
    </location>
</feature>
<reference evidence="2 3" key="2">
    <citation type="submission" date="2020-08" db="EMBL/GenBank/DDBJ databases">
        <title>Stappia taiwanensis sp. nov., isolated from a coastal thermal spring.</title>
        <authorList>
            <person name="Kampfer P."/>
        </authorList>
    </citation>
    <scope>NUCLEOTIDE SEQUENCE [LARGE SCALE GENOMIC DNA]</scope>
    <source>
        <strain evidence="2 3">DSM 23284</strain>
    </source>
</reference>
<comment type="caution">
    <text evidence="2">The sequence shown here is derived from an EMBL/GenBank/DDBJ whole genome shotgun (WGS) entry which is preliminary data.</text>
</comment>
<gene>
    <name evidence="2" type="ORF">H1W37_03495</name>
</gene>
<feature type="transmembrane region" description="Helical" evidence="1">
    <location>
        <begin position="38"/>
        <end position="60"/>
    </location>
</feature>
<keyword evidence="1" id="KW-0472">Membrane</keyword>
<reference evidence="2 3" key="1">
    <citation type="submission" date="2020-07" db="EMBL/GenBank/DDBJ databases">
        <authorList>
            <person name="Li M."/>
        </authorList>
    </citation>
    <scope>NUCLEOTIDE SEQUENCE [LARGE SCALE GENOMIC DNA]</scope>
    <source>
        <strain evidence="2 3">DSM 23284</strain>
    </source>
</reference>
<protein>
    <submittedName>
        <fullName evidence="2">Phosphatidylglycerophosphatase</fullName>
    </submittedName>
</protein>
<evidence type="ECO:0000313" key="2">
    <source>
        <dbReference type="EMBL" id="MBA4610703.1"/>
    </source>
</evidence>
<organism evidence="2 3">
    <name type="scientific">Stappia taiwanensis</name>
    <dbReference type="NCBI Taxonomy" id="992267"/>
    <lineage>
        <taxon>Bacteria</taxon>
        <taxon>Pseudomonadati</taxon>
        <taxon>Pseudomonadota</taxon>
        <taxon>Alphaproteobacteria</taxon>
        <taxon>Hyphomicrobiales</taxon>
        <taxon>Stappiaceae</taxon>
        <taxon>Stappia</taxon>
    </lineage>
</organism>
<keyword evidence="1" id="KW-1133">Transmembrane helix</keyword>
<dbReference type="Proteomes" id="UP000559404">
    <property type="component" value="Unassembled WGS sequence"/>
</dbReference>
<keyword evidence="3" id="KW-1185">Reference proteome</keyword>
<dbReference type="EMBL" id="JACEON010000002">
    <property type="protein sequence ID" value="MBA4610703.1"/>
    <property type="molecule type" value="Genomic_DNA"/>
</dbReference>
<accession>A0A838XUN8</accession>
<evidence type="ECO:0000256" key="1">
    <source>
        <dbReference type="SAM" id="Phobius"/>
    </source>
</evidence>
<keyword evidence="1" id="KW-0812">Transmembrane</keyword>
<evidence type="ECO:0000313" key="3">
    <source>
        <dbReference type="Proteomes" id="UP000559404"/>
    </source>
</evidence>
<feature type="transmembrane region" description="Helical" evidence="1">
    <location>
        <begin position="72"/>
        <end position="92"/>
    </location>
</feature>
<dbReference type="RefSeq" id="WP_181758883.1">
    <property type="nucleotide sequence ID" value="NZ_BMCR01000002.1"/>
</dbReference>